<protein>
    <recommendedName>
        <fullName evidence="5">Transmembrane protein</fullName>
    </recommendedName>
</protein>
<feature type="compositionally biased region" description="Basic and acidic residues" evidence="1">
    <location>
        <begin position="596"/>
        <end position="623"/>
    </location>
</feature>
<keyword evidence="4" id="KW-1185">Reference proteome</keyword>
<dbReference type="PANTHER" id="PTHR31414:SF13">
    <property type="entry name" value="TRANSMEMBRANE PROTEIN"/>
    <property type="match status" value="1"/>
</dbReference>
<keyword evidence="2" id="KW-0812">Transmembrane</keyword>
<feature type="transmembrane region" description="Helical" evidence="2">
    <location>
        <begin position="341"/>
        <end position="364"/>
    </location>
</feature>
<name>A0AAV0K160_9ROSI</name>
<feature type="transmembrane region" description="Helical" evidence="2">
    <location>
        <begin position="198"/>
        <end position="222"/>
    </location>
</feature>
<feature type="transmembrane region" description="Helical" evidence="2">
    <location>
        <begin position="310"/>
        <end position="329"/>
    </location>
</feature>
<keyword evidence="2" id="KW-0472">Membrane</keyword>
<evidence type="ECO:0008006" key="5">
    <source>
        <dbReference type="Google" id="ProtNLM"/>
    </source>
</evidence>
<feature type="non-terminal residue" evidence="3">
    <location>
        <position position="1"/>
    </location>
</feature>
<keyword evidence="2" id="KW-1133">Transmembrane helix</keyword>
<comment type="caution">
    <text evidence="3">The sequence shown here is derived from an EMBL/GenBank/DDBJ whole genome shotgun (WGS) entry which is preliminary data.</text>
</comment>
<dbReference type="PANTHER" id="PTHR31414">
    <property type="entry name" value="TRANSMEMBRANE PROTEIN DDB_G0292058"/>
    <property type="match status" value="1"/>
</dbReference>
<dbReference type="GO" id="GO:0009506">
    <property type="term" value="C:plasmodesma"/>
    <property type="evidence" value="ECO:0007669"/>
    <property type="project" value="TreeGrafter"/>
</dbReference>
<feature type="transmembrane region" description="Helical" evidence="2">
    <location>
        <begin position="64"/>
        <end position="84"/>
    </location>
</feature>
<sequence length="623" mass="68527">HSLNTTLSGLCSLTSLQAFVFSSFFLSVGPLSLHPSPESPLQKAFCEGKEPHSAEIMVCNGKPFALFITFFTTLFLSSAFPATFSHASLPPAGAPSVEFPWRTVRSALEIPSSNDPVETSTLALAAERTYRKDPLDGFKRYDRGWNISDRHYWASVGFTGAPLFVVALIWFLGFGLCLLLGCLFHYCCKRQLHGYSRIAYALSLISLVLFSIAAVIGCVVLYNAQGKFHKSTTKTLDYVVSQADSTIENLRNVSDYLASAKLLGVDQVFLPSDVQTDIDQIGGRINSSASLLDEKSSENSSDIQDLLDSVRLALIVVAAIMLVLTFLGFKVSIFRIKMSFCSLVVLGWILVAGTFILCGIFLLLHKYSSFDLCFVNLQPSVAGDACVAMDQWVQNPAAHTALDEILPCVDTTTALETLAKSKEVTSQLAEVVNQVITNMSNINFSPNFKPLYINQSGPLVPILCNPFHADLTDRACSPGEVDLNNATQVWSGYVCQVSAAGICETTGRLTPTIYSQMEAAVNVSYGLINYAPFLVQLEDCSFARQTFSEIHREHCPGLRKYSREIYVGLVIVSTAVMLSLIFWVIYGRERRHRTGGKQEHEHQAEDRAAHQEVVEEGGEIKEH</sequence>
<dbReference type="EMBL" id="CAMGYJ010000005">
    <property type="protein sequence ID" value="CAI0415234.1"/>
    <property type="molecule type" value="Genomic_DNA"/>
</dbReference>
<evidence type="ECO:0000256" key="2">
    <source>
        <dbReference type="SAM" id="Phobius"/>
    </source>
</evidence>
<feature type="region of interest" description="Disordered" evidence="1">
    <location>
        <begin position="594"/>
        <end position="623"/>
    </location>
</feature>
<dbReference type="AlphaFoldDB" id="A0AAV0K160"/>
<evidence type="ECO:0000313" key="4">
    <source>
        <dbReference type="Proteomes" id="UP001154282"/>
    </source>
</evidence>
<organism evidence="3 4">
    <name type="scientific">Linum tenue</name>
    <dbReference type="NCBI Taxonomy" id="586396"/>
    <lineage>
        <taxon>Eukaryota</taxon>
        <taxon>Viridiplantae</taxon>
        <taxon>Streptophyta</taxon>
        <taxon>Embryophyta</taxon>
        <taxon>Tracheophyta</taxon>
        <taxon>Spermatophyta</taxon>
        <taxon>Magnoliopsida</taxon>
        <taxon>eudicotyledons</taxon>
        <taxon>Gunneridae</taxon>
        <taxon>Pentapetalae</taxon>
        <taxon>rosids</taxon>
        <taxon>fabids</taxon>
        <taxon>Malpighiales</taxon>
        <taxon>Linaceae</taxon>
        <taxon>Linum</taxon>
    </lineage>
</organism>
<dbReference type="GO" id="GO:0005886">
    <property type="term" value="C:plasma membrane"/>
    <property type="evidence" value="ECO:0007669"/>
    <property type="project" value="TreeGrafter"/>
</dbReference>
<proteinExistence type="predicted"/>
<feature type="transmembrane region" description="Helical" evidence="2">
    <location>
        <begin position="565"/>
        <end position="586"/>
    </location>
</feature>
<evidence type="ECO:0000256" key="1">
    <source>
        <dbReference type="SAM" id="MobiDB-lite"/>
    </source>
</evidence>
<accession>A0AAV0K160</accession>
<reference evidence="3" key="1">
    <citation type="submission" date="2022-08" db="EMBL/GenBank/DDBJ databases">
        <authorList>
            <person name="Gutierrez-Valencia J."/>
        </authorList>
    </citation>
    <scope>NUCLEOTIDE SEQUENCE</scope>
</reference>
<dbReference type="Proteomes" id="UP001154282">
    <property type="component" value="Unassembled WGS sequence"/>
</dbReference>
<evidence type="ECO:0000313" key="3">
    <source>
        <dbReference type="EMBL" id="CAI0415234.1"/>
    </source>
</evidence>
<gene>
    <name evidence="3" type="ORF">LITE_LOCUS16551</name>
</gene>
<feature type="transmembrane region" description="Helical" evidence="2">
    <location>
        <begin position="163"/>
        <end position="186"/>
    </location>
</feature>
<dbReference type="InterPro" id="IPR040283">
    <property type="entry name" value="DDB_G0292058-like"/>
</dbReference>